<gene>
    <name evidence="1" type="ORF">I3842_09G228800</name>
</gene>
<sequence>MASLLRPPSLPLSVSLSISLSLFVSNPYFLFPIISSPPNSNTQIKMENGNEGLASLVVFNSSDTKQPTQSFQTQGNKLVEIMLWV</sequence>
<dbReference type="AlphaFoldDB" id="A0A922J868"/>
<name>A0A922J868_CARIL</name>
<dbReference type="Proteomes" id="UP000811246">
    <property type="component" value="Chromosome 9"/>
</dbReference>
<evidence type="ECO:0000313" key="1">
    <source>
        <dbReference type="EMBL" id="KAG6697985.1"/>
    </source>
</evidence>
<organism evidence="1 2">
    <name type="scientific">Carya illinoinensis</name>
    <name type="common">Pecan</name>
    <dbReference type="NCBI Taxonomy" id="32201"/>
    <lineage>
        <taxon>Eukaryota</taxon>
        <taxon>Viridiplantae</taxon>
        <taxon>Streptophyta</taxon>
        <taxon>Embryophyta</taxon>
        <taxon>Tracheophyta</taxon>
        <taxon>Spermatophyta</taxon>
        <taxon>Magnoliopsida</taxon>
        <taxon>eudicotyledons</taxon>
        <taxon>Gunneridae</taxon>
        <taxon>Pentapetalae</taxon>
        <taxon>rosids</taxon>
        <taxon>fabids</taxon>
        <taxon>Fagales</taxon>
        <taxon>Juglandaceae</taxon>
        <taxon>Carya</taxon>
    </lineage>
</organism>
<comment type="caution">
    <text evidence="1">The sequence shown here is derived from an EMBL/GenBank/DDBJ whole genome shotgun (WGS) entry which is preliminary data.</text>
</comment>
<evidence type="ECO:0000313" key="2">
    <source>
        <dbReference type="Proteomes" id="UP000811246"/>
    </source>
</evidence>
<protein>
    <submittedName>
        <fullName evidence="1">Uncharacterized protein</fullName>
    </submittedName>
</protein>
<dbReference type="EMBL" id="CM031833">
    <property type="protein sequence ID" value="KAG6697985.1"/>
    <property type="molecule type" value="Genomic_DNA"/>
</dbReference>
<reference evidence="1" key="1">
    <citation type="submission" date="2021-01" db="EMBL/GenBank/DDBJ databases">
        <authorList>
            <person name="Lovell J.T."/>
            <person name="Bentley N."/>
            <person name="Bhattarai G."/>
            <person name="Jenkins J.W."/>
            <person name="Sreedasyam A."/>
            <person name="Alarcon Y."/>
            <person name="Bock C."/>
            <person name="Boston L."/>
            <person name="Carlson J."/>
            <person name="Cervantes K."/>
            <person name="Clermont K."/>
            <person name="Krom N."/>
            <person name="Kubenka K."/>
            <person name="Mamidi S."/>
            <person name="Mattison C."/>
            <person name="Monteros M."/>
            <person name="Pisani C."/>
            <person name="Plott C."/>
            <person name="Rajasekar S."/>
            <person name="Rhein H.S."/>
            <person name="Rohla C."/>
            <person name="Song M."/>
            <person name="Hilaire R.S."/>
            <person name="Shu S."/>
            <person name="Wells L."/>
            <person name="Wang X."/>
            <person name="Webber J."/>
            <person name="Heerema R.J."/>
            <person name="Klein P."/>
            <person name="Conner P."/>
            <person name="Grauke L."/>
            <person name="Grimwood J."/>
            <person name="Schmutz J."/>
            <person name="Randall J.J."/>
        </authorList>
    </citation>
    <scope>NUCLEOTIDE SEQUENCE</scope>
    <source>
        <tissue evidence="1">Leaf</tissue>
    </source>
</reference>
<proteinExistence type="predicted"/>
<accession>A0A922J868</accession>